<comment type="similarity">
    <text evidence="20">Belongs to the GTP cyclohydrolase II family.</text>
</comment>
<keyword evidence="23" id="KW-1185">Reference proteome</keyword>
<feature type="binding site" evidence="20">
    <location>
        <position position="357"/>
    </location>
    <ligand>
        <name>GTP</name>
        <dbReference type="ChEBI" id="CHEBI:37565"/>
    </ligand>
</feature>
<dbReference type="PIRSF" id="PIRSF001259">
    <property type="entry name" value="RibA"/>
    <property type="match status" value="1"/>
</dbReference>
<gene>
    <name evidence="20" type="primary">ribA</name>
    <name evidence="22" type="ORF">C5L30_001013</name>
</gene>
<comment type="function">
    <text evidence="4">Catalyzes the conversion of D-ribulose 5-phosphate to formate and 3,4-dihydroxy-2-butanone 4-phosphate.</text>
</comment>
<dbReference type="Gene3D" id="3.90.870.10">
    <property type="entry name" value="DHBP synthase"/>
    <property type="match status" value="1"/>
</dbReference>
<feature type="binding site" evidence="20">
    <location>
        <begin position="295"/>
        <end position="297"/>
    </location>
    <ligand>
        <name>GTP</name>
        <dbReference type="ChEBI" id="CHEBI:37565"/>
    </ligand>
</feature>
<evidence type="ECO:0000256" key="10">
    <source>
        <dbReference type="ARBA" id="ARBA00022741"/>
    </source>
</evidence>
<protein>
    <recommendedName>
        <fullName evidence="20">GTP cyclohydrolase-2</fullName>
        <ecNumber evidence="20">3.5.4.25</ecNumber>
    </recommendedName>
    <alternativeName>
        <fullName evidence="20">GTP cyclohydrolase II</fullName>
    </alternativeName>
</protein>
<sequence>MKNNEIIAKVERAIADLKQGKLIIVADSEKREAEGDMLGLADFVTPENVNFMITHARGLLCVPMAKSVAEKLNLHPMTKSHDAFGTAFTVSTDSKETTTGISAFDRATTIQKLAQSSDADDFYHPGHIFPLIARDNGVIERDGHTEAAVDLAKIAQATPVAYICEVVRENGRMARRPQLKQIAEENNLTFITIADIINYRYLKNFDVLHAISDVDLPTKFGHFRLKSFTYKDEPVLVIYKGQIQNKADLLLRVHSECLTGDILGSKRCDCGEQLEQSLQRIEKNGSGAVIYLHQEGRGIGLINKLRAYQLQDEGLDTVEANLRLGFKADQRDYRVVLAILEELGVESVDLLTNNPDKLKQLEQFGLKVNRVALETEPNDNDIDYLRTKKQKFNHLLNEVD</sequence>
<keyword evidence="12 20" id="KW-0862">Zinc</keyword>
<evidence type="ECO:0000256" key="19">
    <source>
        <dbReference type="ARBA" id="ARBA00049295"/>
    </source>
</evidence>
<dbReference type="InterPro" id="IPR017945">
    <property type="entry name" value="DHBP_synth_RibB-like_a/b_dom"/>
</dbReference>
<comment type="catalytic activity">
    <reaction evidence="19 20">
        <text>GTP + 4 H2O = 2,5-diamino-6-hydroxy-4-(5-phosphoribosylamino)-pyrimidine + formate + 2 phosphate + 3 H(+)</text>
        <dbReference type="Rhea" id="RHEA:23704"/>
        <dbReference type="ChEBI" id="CHEBI:15377"/>
        <dbReference type="ChEBI" id="CHEBI:15378"/>
        <dbReference type="ChEBI" id="CHEBI:15740"/>
        <dbReference type="ChEBI" id="CHEBI:37565"/>
        <dbReference type="ChEBI" id="CHEBI:43474"/>
        <dbReference type="ChEBI" id="CHEBI:58614"/>
        <dbReference type="EC" id="3.5.4.25"/>
    </reaction>
</comment>
<dbReference type="GO" id="GO:0005525">
    <property type="term" value="F:GTP binding"/>
    <property type="evidence" value="ECO:0007669"/>
    <property type="project" value="UniProtKB-KW"/>
</dbReference>
<dbReference type="InterPro" id="IPR000926">
    <property type="entry name" value="RibA"/>
</dbReference>
<dbReference type="STRING" id="1612.ABB44_10675"/>
<evidence type="ECO:0000256" key="11">
    <source>
        <dbReference type="ARBA" id="ARBA00022801"/>
    </source>
</evidence>
<feature type="active site" description="Nucleophile" evidence="20">
    <location>
        <position position="331"/>
    </location>
</feature>
<evidence type="ECO:0000259" key="21">
    <source>
        <dbReference type="Pfam" id="PF00925"/>
    </source>
</evidence>
<dbReference type="FunFam" id="3.90.870.10:FF:000001">
    <property type="entry name" value="Riboflavin biosynthesis protein RibBA"/>
    <property type="match status" value="1"/>
</dbReference>
<dbReference type="NCBIfam" id="TIGR00506">
    <property type="entry name" value="ribB"/>
    <property type="match status" value="1"/>
</dbReference>
<evidence type="ECO:0000256" key="14">
    <source>
        <dbReference type="ARBA" id="ARBA00023134"/>
    </source>
</evidence>
<keyword evidence="10 20" id="KW-0547">Nucleotide-binding</keyword>
<dbReference type="GO" id="GO:0005829">
    <property type="term" value="C:cytosol"/>
    <property type="evidence" value="ECO:0007669"/>
    <property type="project" value="TreeGrafter"/>
</dbReference>
<evidence type="ECO:0000256" key="4">
    <source>
        <dbReference type="ARBA" id="ARBA00002284"/>
    </source>
</evidence>
<evidence type="ECO:0000256" key="7">
    <source>
        <dbReference type="ARBA" id="ARBA00005520"/>
    </source>
</evidence>
<evidence type="ECO:0000256" key="18">
    <source>
        <dbReference type="ARBA" id="ARBA00043932"/>
    </source>
</evidence>
<dbReference type="Proteomes" id="UP000295257">
    <property type="component" value="Unassembled WGS sequence"/>
</dbReference>
<evidence type="ECO:0000256" key="20">
    <source>
        <dbReference type="HAMAP-Rule" id="MF_00179"/>
    </source>
</evidence>
<accession>A0A4R5NFU2</accession>
<comment type="caution">
    <text evidence="22">The sequence shown here is derived from an EMBL/GenBank/DDBJ whole genome shotgun (WGS) entry which is preliminary data.</text>
</comment>
<keyword evidence="11 20" id="KW-0378">Hydrolase</keyword>
<feature type="binding site" evidence="20">
    <location>
        <position position="352"/>
    </location>
    <ligand>
        <name>GTP</name>
        <dbReference type="ChEBI" id="CHEBI:37565"/>
    </ligand>
</feature>
<organism evidence="22 23">
    <name type="scientific">Companilactobacillus farciminis</name>
    <dbReference type="NCBI Taxonomy" id="1612"/>
    <lineage>
        <taxon>Bacteria</taxon>
        <taxon>Bacillati</taxon>
        <taxon>Bacillota</taxon>
        <taxon>Bacilli</taxon>
        <taxon>Lactobacillales</taxon>
        <taxon>Lactobacillaceae</taxon>
        <taxon>Companilactobacillus</taxon>
    </lineage>
</organism>
<dbReference type="GO" id="GO:0008686">
    <property type="term" value="F:3,4-dihydroxy-2-butanone-4-phosphate synthase activity"/>
    <property type="evidence" value="ECO:0007669"/>
    <property type="project" value="UniProtKB-EC"/>
</dbReference>
<dbReference type="NCBIfam" id="NF001591">
    <property type="entry name" value="PRK00393.1"/>
    <property type="match status" value="1"/>
</dbReference>
<feature type="binding site" evidence="20">
    <location>
        <position position="273"/>
    </location>
    <ligand>
        <name>GTP</name>
        <dbReference type="ChEBI" id="CHEBI:37565"/>
    </ligand>
</feature>
<dbReference type="EC" id="3.5.4.25" evidence="20"/>
<dbReference type="HAMAP" id="MF_00179">
    <property type="entry name" value="RibA"/>
    <property type="match status" value="1"/>
</dbReference>
<evidence type="ECO:0000256" key="13">
    <source>
        <dbReference type="ARBA" id="ARBA00022842"/>
    </source>
</evidence>
<comment type="cofactor">
    <cofactor evidence="20">
        <name>Zn(2+)</name>
        <dbReference type="ChEBI" id="CHEBI:29105"/>
    </cofactor>
    <text evidence="20">Binds 1 zinc ion per subunit.</text>
</comment>
<evidence type="ECO:0000256" key="9">
    <source>
        <dbReference type="ARBA" id="ARBA00022723"/>
    </source>
</evidence>
<dbReference type="GO" id="GO:0003935">
    <property type="term" value="F:GTP cyclohydrolase II activity"/>
    <property type="evidence" value="ECO:0007669"/>
    <property type="project" value="UniProtKB-UniRule"/>
</dbReference>
<name>A0A4R5NFU2_9LACO</name>
<evidence type="ECO:0000313" key="23">
    <source>
        <dbReference type="Proteomes" id="UP000295257"/>
    </source>
</evidence>
<evidence type="ECO:0000256" key="15">
    <source>
        <dbReference type="ARBA" id="ARBA00023211"/>
    </source>
</evidence>
<evidence type="ECO:0000256" key="5">
    <source>
        <dbReference type="ARBA" id="ARBA00004853"/>
    </source>
</evidence>
<evidence type="ECO:0000256" key="2">
    <source>
        <dbReference type="ARBA" id="ARBA00001936"/>
    </source>
</evidence>
<evidence type="ECO:0000256" key="17">
    <source>
        <dbReference type="ARBA" id="ARBA00023268"/>
    </source>
</evidence>
<keyword evidence="9 20" id="KW-0479">Metal-binding</keyword>
<evidence type="ECO:0000256" key="6">
    <source>
        <dbReference type="ARBA" id="ARBA00004904"/>
    </source>
</evidence>
<keyword evidence="8 20" id="KW-0686">Riboflavin biosynthesis</keyword>
<feature type="binding site" evidence="20">
    <location>
        <position position="317"/>
    </location>
    <ligand>
        <name>GTP</name>
        <dbReference type="ChEBI" id="CHEBI:37565"/>
    </ligand>
</feature>
<feature type="binding site" evidence="20">
    <location>
        <position position="270"/>
    </location>
    <ligand>
        <name>Zn(2+)</name>
        <dbReference type="ChEBI" id="CHEBI:29105"/>
        <note>catalytic</note>
    </ligand>
</feature>
<dbReference type="InterPro" id="IPR000422">
    <property type="entry name" value="DHBP_synthase_RibB"/>
</dbReference>
<comment type="pathway">
    <text evidence="5 20">Cofactor biosynthesis; riboflavin biosynthesis; 5-amino-6-(D-ribitylamino)uracil from GTP: step 1/4.</text>
</comment>
<dbReference type="InterPro" id="IPR032677">
    <property type="entry name" value="GTP_cyclohydro_II"/>
</dbReference>
<dbReference type="PANTHER" id="PTHR21327">
    <property type="entry name" value="GTP CYCLOHYDROLASE II-RELATED"/>
    <property type="match status" value="1"/>
</dbReference>
<keyword evidence="16" id="KW-0456">Lyase</keyword>
<evidence type="ECO:0000256" key="12">
    <source>
        <dbReference type="ARBA" id="ARBA00022833"/>
    </source>
</evidence>
<dbReference type="Gene3D" id="3.40.50.10990">
    <property type="entry name" value="GTP cyclohydrolase II"/>
    <property type="match status" value="1"/>
</dbReference>
<evidence type="ECO:0000256" key="8">
    <source>
        <dbReference type="ARBA" id="ARBA00022619"/>
    </source>
</evidence>
<comment type="pathway">
    <text evidence="6">Cofactor biosynthesis; riboflavin biosynthesis; 2-hydroxy-3-oxobutyl phosphate from D-ribulose 5-phosphate: step 1/1.</text>
</comment>
<dbReference type="Pfam" id="PF00926">
    <property type="entry name" value="DHBP_synthase"/>
    <property type="match status" value="1"/>
</dbReference>
<evidence type="ECO:0000256" key="3">
    <source>
        <dbReference type="ARBA" id="ARBA00001946"/>
    </source>
</evidence>
<dbReference type="FunFam" id="3.40.50.10990:FF:000001">
    <property type="entry name" value="Riboflavin biosynthesis protein RibBA"/>
    <property type="match status" value="1"/>
</dbReference>
<feature type="binding site" evidence="20">
    <location>
        <begin position="252"/>
        <end position="256"/>
    </location>
    <ligand>
        <name>GTP</name>
        <dbReference type="ChEBI" id="CHEBI:37565"/>
    </ligand>
</feature>
<reference evidence="22 23" key="1">
    <citation type="journal article" date="2019" name="Appl. Microbiol. Biotechnol.">
        <title>Uncovering carbohydrate metabolism through a genotype-phenotype association study of 56 lactic acid bacteria genomes.</title>
        <authorList>
            <person name="Buron-Moles G."/>
            <person name="Chailyan A."/>
            <person name="Dolejs I."/>
            <person name="Forster J."/>
            <person name="Miks M.H."/>
        </authorList>
    </citation>
    <scope>NUCLEOTIDE SEQUENCE [LARGE SCALE GENOMIC DNA]</scope>
    <source>
        <strain evidence="22 23">ATCC 29644</strain>
    </source>
</reference>
<dbReference type="GO" id="GO:0008270">
    <property type="term" value="F:zinc ion binding"/>
    <property type="evidence" value="ECO:0007669"/>
    <property type="project" value="UniProtKB-UniRule"/>
</dbReference>
<keyword evidence="15" id="KW-0464">Manganese</keyword>
<dbReference type="AlphaFoldDB" id="A0A4R5NFU2"/>
<dbReference type="CDD" id="cd00641">
    <property type="entry name" value="GTP_cyclohydro2"/>
    <property type="match status" value="1"/>
</dbReference>
<keyword evidence="13" id="KW-0460">Magnesium</keyword>
<keyword evidence="17" id="KW-0511">Multifunctional enzyme</keyword>
<dbReference type="UniPathway" id="UPA00275">
    <property type="reaction ID" value="UER00399"/>
</dbReference>
<dbReference type="GO" id="GO:0009231">
    <property type="term" value="P:riboflavin biosynthetic process"/>
    <property type="evidence" value="ECO:0007669"/>
    <property type="project" value="UniProtKB-UniRule"/>
</dbReference>
<feature type="binding site" evidence="20">
    <location>
        <position position="268"/>
    </location>
    <ligand>
        <name>Zn(2+)</name>
        <dbReference type="ChEBI" id="CHEBI:29105"/>
        <note>catalytic</note>
    </ligand>
</feature>
<dbReference type="EMBL" id="PUFN01000017">
    <property type="protein sequence ID" value="TDG72202.1"/>
    <property type="molecule type" value="Genomic_DNA"/>
</dbReference>
<feature type="binding site" evidence="20">
    <location>
        <position position="257"/>
    </location>
    <ligand>
        <name>Zn(2+)</name>
        <dbReference type="ChEBI" id="CHEBI:29105"/>
        <note>catalytic</note>
    </ligand>
</feature>
<dbReference type="NCBIfam" id="TIGR00505">
    <property type="entry name" value="ribA"/>
    <property type="match status" value="1"/>
</dbReference>
<comment type="function">
    <text evidence="18 20">Catalyzes the conversion of GTP to 2,5-diamino-6-ribosylamino-4(3H)-pyrimidinone 5'-phosphate (DARP), formate and pyrophosphate.</text>
</comment>
<feature type="domain" description="GTP cyclohydrolase II" evidence="21">
    <location>
        <begin position="213"/>
        <end position="369"/>
    </location>
</feature>
<dbReference type="SUPFAM" id="SSF142695">
    <property type="entry name" value="RibA-like"/>
    <property type="match status" value="1"/>
</dbReference>
<keyword evidence="14 20" id="KW-0342">GTP-binding</keyword>
<evidence type="ECO:0000256" key="16">
    <source>
        <dbReference type="ARBA" id="ARBA00023239"/>
    </source>
</evidence>
<evidence type="ECO:0000313" key="22">
    <source>
        <dbReference type="EMBL" id="TDG72202.1"/>
    </source>
</evidence>
<dbReference type="OrthoDB" id="9793111at2"/>
<evidence type="ECO:0000256" key="1">
    <source>
        <dbReference type="ARBA" id="ARBA00000141"/>
    </source>
</evidence>
<comment type="catalytic activity">
    <reaction evidence="1">
        <text>D-ribulose 5-phosphate = (2S)-2-hydroxy-3-oxobutyl phosphate + formate + H(+)</text>
        <dbReference type="Rhea" id="RHEA:18457"/>
        <dbReference type="ChEBI" id="CHEBI:15378"/>
        <dbReference type="ChEBI" id="CHEBI:15740"/>
        <dbReference type="ChEBI" id="CHEBI:58121"/>
        <dbReference type="ChEBI" id="CHEBI:58830"/>
        <dbReference type="EC" id="4.1.99.12"/>
    </reaction>
</comment>
<comment type="cofactor">
    <cofactor evidence="3">
        <name>Mg(2+)</name>
        <dbReference type="ChEBI" id="CHEBI:18420"/>
    </cofactor>
</comment>
<feature type="active site" description="Proton acceptor" evidence="20">
    <location>
        <position position="329"/>
    </location>
</feature>
<dbReference type="InterPro" id="IPR036144">
    <property type="entry name" value="RibA-like_sf"/>
</dbReference>
<proteinExistence type="inferred from homology"/>
<dbReference type="Pfam" id="PF00925">
    <property type="entry name" value="GTP_cyclohydro2"/>
    <property type="match status" value="1"/>
</dbReference>
<comment type="similarity">
    <text evidence="7">In the N-terminal section; belongs to the DHBP synthase family.</text>
</comment>
<dbReference type="PANTHER" id="PTHR21327:SF18">
    <property type="entry name" value="3,4-DIHYDROXY-2-BUTANONE 4-PHOSPHATE SYNTHASE"/>
    <property type="match status" value="1"/>
</dbReference>
<comment type="cofactor">
    <cofactor evidence="2">
        <name>Mn(2+)</name>
        <dbReference type="ChEBI" id="CHEBI:29035"/>
    </cofactor>
</comment>
<dbReference type="SUPFAM" id="SSF55821">
    <property type="entry name" value="YrdC/RibB"/>
    <property type="match status" value="1"/>
</dbReference>
<dbReference type="RefSeq" id="WP_010020010.1">
    <property type="nucleotide sequence ID" value="NZ_PUFN01000017.1"/>
</dbReference>